<accession>A0ABU0NHT7</accession>
<comment type="caution">
    <text evidence="2">The sequence shown here is derived from an EMBL/GenBank/DDBJ whole genome shotgun (WGS) entry which is preliminary data.</text>
</comment>
<name>A0ABU0NHT7_STRRH</name>
<organism evidence="2 3">
    <name type="scientific">Streptomyces rishiriensis</name>
    <dbReference type="NCBI Taxonomy" id="68264"/>
    <lineage>
        <taxon>Bacteria</taxon>
        <taxon>Bacillati</taxon>
        <taxon>Actinomycetota</taxon>
        <taxon>Actinomycetes</taxon>
        <taxon>Kitasatosporales</taxon>
        <taxon>Streptomycetaceae</taxon>
        <taxon>Streptomyces</taxon>
    </lineage>
</organism>
<evidence type="ECO:0008006" key="4">
    <source>
        <dbReference type="Google" id="ProtNLM"/>
    </source>
</evidence>
<reference evidence="2 3" key="1">
    <citation type="submission" date="2023-07" db="EMBL/GenBank/DDBJ databases">
        <title>Comparative genomics of wheat-associated soil bacteria to identify genetic determinants of phenazine resistance.</title>
        <authorList>
            <person name="Mouncey N."/>
        </authorList>
    </citation>
    <scope>NUCLEOTIDE SEQUENCE [LARGE SCALE GENOMIC DNA]</scope>
    <source>
        <strain evidence="2 3">B2I6</strain>
    </source>
</reference>
<protein>
    <recommendedName>
        <fullName evidence="4">Secreted protein</fullName>
    </recommendedName>
</protein>
<gene>
    <name evidence="2" type="ORF">QF030_000850</name>
</gene>
<dbReference type="Proteomes" id="UP001230654">
    <property type="component" value="Unassembled WGS sequence"/>
</dbReference>
<dbReference type="RefSeq" id="WP_307161258.1">
    <property type="nucleotide sequence ID" value="NZ_JAUSWV010000002.1"/>
</dbReference>
<evidence type="ECO:0000313" key="2">
    <source>
        <dbReference type="EMBL" id="MDQ0578672.1"/>
    </source>
</evidence>
<proteinExistence type="predicted"/>
<sequence>MWESVVLAALAATVKIALQVVAWRREVTRERQRGRLLLAALCLAGHDVRLEERRPDGGVLSVQGDGRTAYNDQEGKAP</sequence>
<evidence type="ECO:0000256" key="1">
    <source>
        <dbReference type="SAM" id="MobiDB-lite"/>
    </source>
</evidence>
<evidence type="ECO:0000313" key="3">
    <source>
        <dbReference type="Proteomes" id="UP001230654"/>
    </source>
</evidence>
<keyword evidence="3" id="KW-1185">Reference proteome</keyword>
<feature type="region of interest" description="Disordered" evidence="1">
    <location>
        <begin position="55"/>
        <end position="78"/>
    </location>
</feature>
<dbReference type="EMBL" id="JAUSWV010000002">
    <property type="protein sequence ID" value="MDQ0578672.1"/>
    <property type="molecule type" value="Genomic_DNA"/>
</dbReference>